<dbReference type="RefSeq" id="WP_062980007.1">
    <property type="nucleotide sequence ID" value="NZ_JAAXOT010000022.1"/>
</dbReference>
<reference evidence="1 2" key="1">
    <citation type="submission" date="2020-04" db="EMBL/GenBank/DDBJ databases">
        <title>MicrobeNet Type strains.</title>
        <authorList>
            <person name="Nicholson A.C."/>
        </authorList>
    </citation>
    <scope>NUCLEOTIDE SEQUENCE [LARGE SCALE GENOMIC DNA]</scope>
    <source>
        <strain evidence="1 2">JCM 3332</strain>
    </source>
</reference>
<dbReference type="EMBL" id="JAAXOT010000022">
    <property type="protein sequence ID" value="NKY60452.1"/>
    <property type="molecule type" value="Genomic_DNA"/>
</dbReference>
<dbReference type="AlphaFoldDB" id="A0A846YT46"/>
<proteinExistence type="predicted"/>
<comment type="caution">
    <text evidence="1">The sequence shown here is derived from an EMBL/GenBank/DDBJ whole genome shotgun (WGS) entry which is preliminary data.</text>
</comment>
<name>A0A846YT46_9NOCA</name>
<gene>
    <name evidence="1" type="ORF">HGA15_30805</name>
</gene>
<evidence type="ECO:0000313" key="2">
    <source>
        <dbReference type="Proteomes" id="UP000570678"/>
    </source>
</evidence>
<dbReference type="Proteomes" id="UP000570678">
    <property type="component" value="Unassembled WGS sequence"/>
</dbReference>
<keyword evidence="2" id="KW-1185">Reference proteome</keyword>
<evidence type="ECO:0000313" key="1">
    <source>
        <dbReference type="EMBL" id="NKY60452.1"/>
    </source>
</evidence>
<organism evidence="1 2">
    <name type="scientific">Nocardia flavorosea</name>
    <dbReference type="NCBI Taxonomy" id="53429"/>
    <lineage>
        <taxon>Bacteria</taxon>
        <taxon>Bacillati</taxon>
        <taxon>Actinomycetota</taxon>
        <taxon>Actinomycetes</taxon>
        <taxon>Mycobacteriales</taxon>
        <taxon>Nocardiaceae</taxon>
        <taxon>Nocardia</taxon>
    </lineage>
</organism>
<accession>A0A846YT46</accession>
<protein>
    <submittedName>
        <fullName evidence="1">Uncharacterized protein</fullName>
    </submittedName>
</protein>
<sequence>MTDATGKFRTTDWSPVIVSAAKVMYKRLRLGDPELPKWSKLSLDATDHYCVAAQNAIETFHYEASKNVETWVSY</sequence>